<protein>
    <submittedName>
        <fullName evidence="3">Uncharacterized protein</fullName>
    </submittedName>
</protein>
<sequence>MRERRLLWALVVCTIIASAFCEEEVDRPKRQGCGCTSFCNCQPSFTSSFSANFRIPIYRPQCSCQQQPQCSNQCSYTQMNRDCSSTCQKACVPACNKFSTTPGICSMQCNNICSGTCSSARQTAATQPPIQFMPNPQAQQVSANPGCQSACQNKCQTACESKVSSSIQPSICTQTCSNACQFSCSQTAMTATMAPAVTTTSTTPQPVIQIALDIRDPYYGTNCQERCDQNCLSMCVSMGNRGADCQPACATTCQDSCTTSYATGQSTGCVTQCAKGCEAGCPPDDVHVCSPSCAAACEQQCYKVALGLIDEKPKTTVQAPPVQQQPQQNCPSSCQPACEPVCVQAAYQAPAPTLLPAQNCPTQCQPACQPTCIQQVTTTTTQAAPQCIQVCQPACEPTCVQKYTISVVQPQAQCPAQCQPACEQQCVQRIQSCPTQCQPACEQQCVQQVQTPVYLTAAQPQAQQQACPAPCQPACEQQCIQSQQPVTVQVIAPAQSKVQVTSATVASTASTSCPQQCQPACEQQCVQGVQVSASPAAANPANPQLTEPVADDPNASPQLPPNPTELTTENPALTTNIPLNPVPTLPPAPPLPSTESSAPPLNPEGPVLAAGIGDPNSLAEAPEIQGQAQESAATHIFEAGPIFMSPALDGPENLQTTAAPKIGQNLMLNSETVQVAKYEAVTETATQNPLFTATFTKPYQDLVASLTKKLRLLFHPPPANPNAKIVFKTTTVGPSSVIRLPADQEIPEDSMDLFNDDGAPNYSENSTVLEVTTPASANATGNATLNPTNLSPVSTVADNITLLNSITLVPEVSTSNPKSLELSISNATVSSTGNSAPSTPPISGSSMTNHTQVKDLATSAPLAGVLEAAAALETTAATPQAIPLGGALITPGPTLPENSTLPPTPEETTEKQLFTTTTPIPSTARTRPWPIIFAYVPSIQPENRPNTLSQLQTSLANGLNMMQHPESSILRPPGLLPAPTKILKPPAPLATSTPFSFWDYLQKARPGLQLSQLSQQSPNSAVLVSSPSQSAVNLPLNDQVLPPKHLINSNNPPASLAPLAPLMQTQTNGANQTPGALPPTVHSISIGVSNQQLQCAQPCLPTCTPDCLIGLQTAQQNSVQQQATAATTCPCLDTCEKGCMQTQSNQEQCHTLCVEVCAEECGKITISIPTQTQAPSGVANNQIQSPDFQSPQCMPACEYSCNMQCVERLPQDHCGNICRGTCAPACRGVCEQSCSNTVLQPLMELSGSVTSHPATPSSAAPVFSRIQPTELARETLHDRHENQHVLFEAGASQECAPKCQADCENLCPTVTPQCQTGCQNSCAQLCGKAPTPVAALVTATVSYNCQVPCDVQCTQNCAGQEPACATSCAGQCEAACPTVTCEDACETVCQGQCTFSGQDSRACGPACKQSCRALCSKRRVKRDEIKP</sequence>
<gene>
    <name evidence="3" type="ORF">MSPICULIGERA_LOCUS3535</name>
</gene>
<feature type="compositionally biased region" description="Low complexity" evidence="1">
    <location>
        <begin position="564"/>
        <end position="579"/>
    </location>
</feature>
<feature type="compositionally biased region" description="Low complexity" evidence="1">
    <location>
        <begin position="911"/>
        <end position="921"/>
    </location>
</feature>
<dbReference type="PANTHER" id="PTHR31895:SF14">
    <property type="entry name" value="ACTIVATED IN BLOCKED UNFOLDED PROTEIN RESPONSE"/>
    <property type="match status" value="1"/>
</dbReference>
<proteinExistence type="predicted"/>
<evidence type="ECO:0000313" key="4">
    <source>
        <dbReference type="Proteomes" id="UP001177023"/>
    </source>
</evidence>
<feature type="signal peptide" evidence="2">
    <location>
        <begin position="1"/>
        <end position="21"/>
    </location>
</feature>
<evidence type="ECO:0000256" key="1">
    <source>
        <dbReference type="SAM" id="MobiDB-lite"/>
    </source>
</evidence>
<comment type="caution">
    <text evidence="3">The sequence shown here is derived from an EMBL/GenBank/DDBJ whole genome shotgun (WGS) entry which is preliminary data.</text>
</comment>
<keyword evidence="4" id="KW-1185">Reference proteome</keyword>
<dbReference type="EMBL" id="CATQJA010000933">
    <property type="protein sequence ID" value="CAJ0564870.1"/>
    <property type="molecule type" value="Genomic_DNA"/>
</dbReference>
<feature type="region of interest" description="Disordered" evidence="1">
    <location>
        <begin position="536"/>
        <end position="618"/>
    </location>
</feature>
<keyword evidence="2" id="KW-0732">Signal</keyword>
<dbReference type="Proteomes" id="UP001177023">
    <property type="component" value="Unassembled WGS sequence"/>
</dbReference>
<feature type="region of interest" description="Disordered" evidence="1">
    <location>
        <begin position="828"/>
        <end position="847"/>
    </location>
</feature>
<organism evidence="3 4">
    <name type="scientific">Mesorhabditis spiculigera</name>
    <dbReference type="NCBI Taxonomy" id="96644"/>
    <lineage>
        <taxon>Eukaryota</taxon>
        <taxon>Metazoa</taxon>
        <taxon>Ecdysozoa</taxon>
        <taxon>Nematoda</taxon>
        <taxon>Chromadorea</taxon>
        <taxon>Rhabditida</taxon>
        <taxon>Rhabditina</taxon>
        <taxon>Rhabditomorpha</taxon>
        <taxon>Rhabditoidea</taxon>
        <taxon>Rhabditidae</taxon>
        <taxon>Mesorhabditinae</taxon>
        <taxon>Mesorhabditis</taxon>
    </lineage>
</organism>
<evidence type="ECO:0000313" key="3">
    <source>
        <dbReference type="EMBL" id="CAJ0564870.1"/>
    </source>
</evidence>
<accession>A0AA36CAC4</accession>
<name>A0AA36CAC4_9BILA</name>
<reference evidence="3" key="1">
    <citation type="submission" date="2023-06" db="EMBL/GenBank/DDBJ databases">
        <authorList>
            <person name="Delattre M."/>
        </authorList>
    </citation>
    <scope>NUCLEOTIDE SEQUENCE</scope>
    <source>
        <strain evidence="3">AF72</strain>
    </source>
</reference>
<feature type="non-terminal residue" evidence="3">
    <location>
        <position position="1"/>
    </location>
</feature>
<evidence type="ECO:0000256" key="2">
    <source>
        <dbReference type="SAM" id="SignalP"/>
    </source>
</evidence>
<feature type="region of interest" description="Disordered" evidence="1">
    <location>
        <begin position="896"/>
        <end position="921"/>
    </location>
</feature>
<dbReference type="PANTHER" id="PTHR31895">
    <property type="entry name" value="PROTEIN CBG03177-RELATED"/>
    <property type="match status" value="1"/>
</dbReference>
<feature type="compositionally biased region" description="Pro residues" evidence="1">
    <location>
        <begin position="580"/>
        <end position="592"/>
    </location>
</feature>
<feature type="chain" id="PRO_5041385029" evidence="2">
    <location>
        <begin position="22"/>
        <end position="1427"/>
    </location>
</feature>